<dbReference type="EMBL" id="JBFOLJ010000002">
    <property type="protein sequence ID" value="KAL2552049.1"/>
    <property type="molecule type" value="Genomic_DNA"/>
</dbReference>
<keyword evidence="5" id="KW-1185">Reference proteome</keyword>
<name>A0ABD1WQV0_9LAMI</name>
<gene>
    <name evidence="4" type="ORF">Fot_05668</name>
</gene>
<dbReference type="PANTHER" id="PTHR31471">
    <property type="entry name" value="OS02G0116800 PROTEIN"/>
    <property type="match status" value="1"/>
</dbReference>
<sequence length="381" mass="41687">MKKNFARLRNSGPYPSLESPDYDDNEGGIPKGWSSERVSLPTNSIRRHISASALMPVSVGRALPSKWDDAERWITSPLSGYGACRTSIKPESYSGPLGTSGLENLPDYSPTVPVLKGRGVRNLMASSPLMTGVLVPNGLSFGYDDGIALNMNSVYSSNSMARSTSMPDMLSDSSLSSSHGDKLDGTKEEETIVSRVVSRRDMATQMSPIGSAHSSPKGSLSFSVIPSSVPSSLEPHSNHSARDRVRDVQVDEPTIVDGHPIKRKMKKGSPCIKNLRSLWDVSEASRHQREEAKITAWENLQKAKAEAAIRKLEMELETKRSASTDKILNKLKAAQIKAQAMRDSISANHTQKALRTSHRVVFFCKYVKMGSLNNCFSCCKN</sequence>
<protein>
    <submittedName>
        <fullName evidence="4">Remorin family protein</fullName>
    </submittedName>
</protein>
<feature type="region of interest" description="Disordered" evidence="2">
    <location>
        <begin position="158"/>
        <end position="188"/>
    </location>
</feature>
<evidence type="ECO:0000259" key="3">
    <source>
        <dbReference type="Pfam" id="PF03763"/>
    </source>
</evidence>
<feature type="compositionally biased region" description="Low complexity" evidence="2">
    <location>
        <begin position="163"/>
        <end position="178"/>
    </location>
</feature>
<dbReference type="PANTHER" id="PTHR31471:SF2">
    <property type="entry name" value="REMORIN FAMILY PROTEIN"/>
    <property type="match status" value="1"/>
</dbReference>
<evidence type="ECO:0000256" key="2">
    <source>
        <dbReference type="SAM" id="MobiDB-lite"/>
    </source>
</evidence>
<comment type="caution">
    <text evidence="4">The sequence shown here is derived from an EMBL/GenBank/DDBJ whole genome shotgun (WGS) entry which is preliminary data.</text>
</comment>
<dbReference type="Pfam" id="PF03763">
    <property type="entry name" value="Remorin_C"/>
    <property type="match status" value="1"/>
</dbReference>
<evidence type="ECO:0000256" key="1">
    <source>
        <dbReference type="ARBA" id="ARBA00005711"/>
    </source>
</evidence>
<feature type="domain" description="Remorin C-terminal" evidence="3">
    <location>
        <begin position="283"/>
        <end position="363"/>
    </location>
</feature>
<evidence type="ECO:0000313" key="4">
    <source>
        <dbReference type="EMBL" id="KAL2552049.1"/>
    </source>
</evidence>
<dbReference type="InterPro" id="IPR005516">
    <property type="entry name" value="Remorin_C"/>
</dbReference>
<comment type="similarity">
    <text evidence="1">Belongs to the remorin family.</text>
</comment>
<proteinExistence type="inferred from homology"/>
<feature type="region of interest" description="Disordered" evidence="2">
    <location>
        <begin position="1"/>
        <end position="37"/>
    </location>
</feature>
<organism evidence="4 5">
    <name type="scientific">Forsythia ovata</name>
    <dbReference type="NCBI Taxonomy" id="205694"/>
    <lineage>
        <taxon>Eukaryota</taxon>
        <taxon>Viridiplantae</taxon>
        <taxon>Streptophyta</taxon>
        <taxon>Embryophyta</taxon>
        <taxon>Tracheophyta</taxon>
        <taxon>Spermatophyta</taxon>
        <taxon>Magnoliopsida</taxon>
        <taxon>eudicotyledons</taxon>
        <taxon>Gunneridae</taxon>
        <taxon>Pentapetalae</taxon>
        <taxon>asterids</taxon>
        <taxon>lamiids</taxon>
        <taxon>Lamiales</taxon>
        <taxon>Oleaceae</taxon>
        <taxon>Forsythieae</taxon>
        <taxon>Forsythia</taxon>
    </lineage>
</organism>
<accession>A0ABD1WQV0</accession>
<dbReference type="Proteomes" id="UP001604277">
    <property type="component" value="Unassembled WGS sequence"/>
</dbReference>
<feature type="compositionally biased region" description="Basic and acidic residues" evidence="2">
    <location>
        <begin position="179"/>
        <end position="188"/>
    </location>
</feature>
<dbReference type="AlphaFoldDB" id="A0ABD1WQV0"/>
<reference evidence="5" key="1">
    <citation type="submission" date="2024-07" db="EMBL/GenBank/DDBJ databases">
        <title>Two chromosome-level genome assemblies of Korean endemic species Abeliophyllum distichum and Forsythia ovata (Oleaceae).</title>
        <authorList>
            <person name="Jang H."/>
        </authorList>
    </citation>
    <scope>NUCLEOTIDE SEQUENCE [LARGE SCALE GENOMIC DNA]</scope>
</reference>
<evidence type="ECO:0000313" key="5">
    <source>
        <dbReference type="Proteomes" id="UP001604277"/>
    </source>
</evidence>